<sequence length="166" mass="18956">MFPTPFLSTPYSDFDTSQGQSRQSQFSFNTLTLPDPSTDPLLIVMPPATPKPTPEIDMASMYRDLERGTSTIEDFQRSNFGERMEQHVQHVQHVQHATKIDIWSPLPETTAEELESAEERKLRKEKLCREVISPSWSKSSKDIYTSPLSFDTLSSTRAFNYVSCNC</sequence>
<reference evidence="2 3" key="1">
    <citation type="journal article" date="2009" name="PLoS Genet.">
        <title>The genome of Nectria haematococca: contribution of supernumerary chromosomes to gene expansion.</title>
        <authorList>
            <person name="Coleman J.J."/>
            <person name="Rounsley S.D."/>
            <person name="Rodriguez-Carres M."/>
            <person name="Kuo A."/>
            <person name="Wasmann C.C."/>
            <person name="Grimwood J."/>
            <person name="Schmutz J."/>
            <person name="Taga M."/>
            <person name="White G.J."/>
            <person name="Zhou S."/>
            <person name="Schwartz D.C."/>
            <person name="Freitag M."/>
            <person name="Ma L.J."/>
            <person name="Danchin E.G."/>
            <person name="Henrissat B."/>
            <person name="Coutinho P.M."/>
            <person name="Nelson D.R."/>
            <person name="Straney D."/>
            <person name="Napoli C.A."/>
            <person name="Barker B.M."/>
            <person name="Gribskov M."/>
            <person name="Rep M."/>
            <person name="Kroken S."/>
            <person name="Molnar I."/>
            <person name="Rensing C."/>
            <person name="Kennell J.C."/>
            <person name="Zamora J."/>
            <person name="Farman M.L."/>
            <person name="Selker E.U."/>
            <person name="Salamov A."/>
            <person name="Shapiro H."/>
            <person name="Pangilinan J."/>
            <person name="Lindquist E."/>
            <person name="Lamers C."/>
            <person name="Grigoriev I.V."/>
            <person name="Geiser D.M."/>
            <person name="Covert S.F."/>
            <person name="Temporini E."/>
            <person name="Vanetten H.D."/>
        </authorList>
    </citation>
    <scope>NUCLEOTIDE SEQUENCE [LARGE SCALE GENOMIC DNA]</scope>
    <source>
        <strain evidence="3">ATCC MYA-4622 / CBS 123669 / FGSC 9596 / NRRL 45880 / 77-13-4</strain>
    </source>
</reference>
<dbReference type="EMBL" id="GG698914">
    <property type="protein sequence ID" value="EEU38812.1"/>
    <property type="molecule type" value="Genomic_DNA"/>
</dbReference>
<keyword evidence="3" id="KW-1185">Reference proteome</keyword>
<feature type="compositionally biased region" description="Polar residues" evidence="1">
    <location>
        <begin position="1"/>
        <end position="16"/>
    </location>
</feature>
<organism evidence="2 3">
    <name type="scientific">Fusarium vanettenii (strain ATCC MYA-4622 / CBS 123669 / FGSC 9596 / NRRL 45880 / 77-13-4)</name>
    <name type="common">Fusarium solani subsp. pisi</name>
    <dbReference type="NCBI Taxonomy" id="660122"/>
    <lineage>
        <taxon>Eukaryota</taxon>
        <taxon>Fungi</taxon>
        <taxon>Dikarya</taxon>
        <taxon>Ascomycota</taxon>
        <taxon>Pezizomycotina</taxon>
        <taxon>Sordariomycetes</taxon>
        <taxon>Hypocreomycetidae</taxon>
        <taxon>Hypocreales</taxon>
        <taxon>Nectriaceae</taxon>
        <taxon>Fusarium</taxon>
        <taxon>Fusarium solani species complex</taxon>
        <taxon>Fusarium vanettenii</taxon>
    </lineage>
</organism>
<dbReference type="HOGENOM" id="CLU_1603186_0_0_1"/>
<evidence type="ECO:0000313" key="2">
    <source>
        <dbReference type="EMBL" id="EEU38812.1"/>
    </source>
</evidence>
<proteinExistence type="predicted"/>
<evidence type="ECO:0000313" key="3">
    <source>
        <dbReference type="Proteomes" id="UP000005206"/>
    </source>
</evidence>
<dbReference type="VEuPathDB" id="FungiDB:NECHADRAFT_83080"/>
<name>C7ZBA6_FUSV7</name>
<dbReference type="GeneID" id="9670719"/>
<dbReference type="OrthoDB" id="5040774at2759"/>
<dbReference type="RefSeq" id="XP_003044525.1">
    <property type="nucleotide sequence ID" value="XM_003044479.1"/>
</dbReference>
<dbReference type="InParanoid" id="C7ZBA6"/>
<dbReference type="KEGG" id="nhe:NECHADRAFT_83080"/>
<accession>C7ZBA6</accession>
<protein>
    <submittedName>
        <fullName evidence="2">Uncharacterized protein</fullName>
    </submittedName>
</protein>
<dbReference type="Proteomes" id="UP000005206">
    <property type="component" value="Chromosome 7"/>
</dbReference>
<gene>
    <name evidence="2" type="ORF">NECHADRAFT_83080</name>
</gene>
<evidence type="ECO:0000256" key="1">
    <source>
        <dbReference type="SAM" id="MobiDB-lite"/>
    </source>
</evidence>
<feature type="region of interest" description="Disordered" evidence="1">
    <location>
        <begin position="1"/>
        <end position="21"/>
    </location>
</feature>
<dbReference type="AlphaFoldDB" id="C7ZBA6"/>